<dbReference type="Gene3D" id="3.30.479.30">
    <property type="entry name" value="Band 7 domain"/>
    <property type="match status" value="1"/>
</dbReference>
<dbReference type="PIRSF" id="PIRSF005651">
    <property type="entry name" value="HflC"/>
    <property type="match status" value="1"/>
</dbReference>
<dbReference type="InterPro" id="IPR001107">
    <property type="entry name" value="Band_7"/>
</dbReference>
<dbReference type="OrthoDB" id="9812991at2"/>
<comment type="subcellular location">
    <subcellularLocation>
        <location evidence="1">Membrane</location>
        <topology evidence="1">Single-pass membrane protein</topology>
    </subcellularLocation>
</comment>
<evidence type="ECO:0000256" key="5">
    <source>
        <dbReference type="ARBA" id="ARBA00023136"/>
    </source>
</evidence>
<keyword evidence="5" id="KW-0472">Membrane</keyword>
<gene>
    <name evidence="8" type="primary">hflC</name>
    <name evidence="8" type="ORF">C3Y92_12545</name>
</gene>
<evidence type="ECO:0000256" key="3">
    <source>
        <dbReference type="ARBA" id="ARBA00022692"/>
    </source>
</evidence>
<dbReference type="PANTHER" id="PTHR42911:SF1">
    <property type="entry name" value="MODULATOR OF FTSH PROTEASE HFLC"/>
    <property type="match status" value="1"/>
</dbReference>
<dbReference type="AlphaFoldDB" id="A0A4P6I2F2"/>
<reference evidence="8 9" key="1">
    <citation type="submission" date="2018-02" db="EMBL/GenBank/DDBJ databases">
        <title>Genome sequence of Desulfovibrio carbinolicus DSM 3852.</title>
        <authorList>
            <person name="Wilbanks E."/>
            <person name="Skennerton C.T."/>
            <person name="Orphan V.J."/>
        </authorList>
    </citation>
    <scope>NUCLEOTIDE SEQUENCE [LARGE SCALE GENOMIC DNA]</scope>
    <source>
        <strain evidence="8 9">DSM 3852</strain>
    </source>
</reference>
<dbReference type="EMBL" id="CP026538">
    <property type="protein sequence ID" value="QAZ68009.1"/>
    <property type="molecule type" value="Genomic_DNA"/>
</dbReference>
<accession>A0A4P6I2F2</accession>
<dbReference type="Pfam" id="PF01145">
    <property type="entry name" value="Band_7"/>
    <property type="match status" value="1"/>
</dbReference>
<evidence type="ECO:0000256" key="6">
    <source>
        <dbReference type="PIRNR" id="PIRNR005651"/>
    </source>
</evidence>
<dbReference type="PANTHER" id="PTHR42911">
    <property type="entry name" value="MODULATOR OF FTSH PROTEASE HFLC"/>
    <property type="match status" value="1"/>
</dbReference>
<dbReference type="SUPFAM" id="SSF117892">
    <property type="entry name" value="Band 7/SPFH domain"/>
    <property type="match status" value="1"/>
</dbReference>
<evidence type="ECO:0000313" key="9">
    <source>
        <dbReference type="Proteomes" id="UP000293296"/>
    </source>
</evidence>
<name>A0A4P6I2F2_9BACT</name>
<dbReference type="RefSeq" id="WP_129353101.1">
    <property type="nucleotide sequence ID" value="NZ_CP026538.1"/>
</dbReference>
<comment type="function">
    <text evidence="6">HflC and HflK could regulate a protease.</text>
</comment>
<comment type="similarity">
    <text evidence="2 6">Belongs to the band 7/mec-2 family. HflC subfamily.</text>
</comment>
<keyword evidence="9" id="KW-1185">Reference proteome</keyword>
<dbReference type="SMART" id="SM00244">
    <property type="entry name" value="PHB"/>
    <property type="match status" value="1"/>
</dbReference>
<dbReference type="InterPro" id="IPR001972">
    <property type="entry name" value="Stomatin_HflK_fam"/>
</dbReference>
<dbReference type="CDD" id="cd03405">
    <property type="entry name" value="SPFH_HflC"/>
    <property type="match status" value="1"/>
</dbReference>
<feature type="domain" description="Band 7" evidence="7">
    <location>
        <begin position="21"/>
        <end position="183"/>
    </location>
</feature>
<sequence length="282" mass="31829">MKTSLVIGIVVAFLVAVAVSQSLYVVDQTETAIVLQLGKPVAGPIKPGLHFKLPFVQNVVYFDARLMEYDAKTAEVLTLDKKNLVVDNYARWRITDPLQFYRTLRTLSRATARLDDIIYAELRVALGQYTLLDVVSTKRDVIMGEVTTKSSRLLSPYGIEVVDVRIKRTDLPPENAQAIYGRMQAERERQAKLYRSEGWEEMEKIKSGADKERAVLLAEAERQAEVLRGQGDAEAAAVWAEAVSKSPDFFGFTRSLEAYRKAFAKNSRLFLTPDSPFLKYLR</sequence>
<dbReference type="NCBIfam" id="TIGR01932">
    <property type="entry name" value="hflC"/>
    <property type="match status" value="1"/>
</dbReference>
<evidence type="ECO:0000256" key="4">
    <source>
        <dbReference type="ARBA" id="ARBA00022989"/>
    </source>
</evidence>
<dbReference type="Proteomes" id="UP000293296">
    <property type="component" value="Chromosome"/>
</dbReference>
<dbReference type="InterPro" id="IPR036013">
    <property type="entry name" value="Band_7/SPFH_dom_sf"/>
</dbReference>
<evidence type="ECO:0000256" key="1">
    <source>
        <dbReference type="ARBA" id="ARBA00004167"/>
    </source>
</evidence>
<proteinExistence type="inferred from homology"/>
<evidence type="ECO:0000256" key="2">
    <source>
        <dbReference type="ARBA" id="ARBA00007862"/>
    </source>
</evidence>
<keyword evidence="8" id="KW-0645">Protease</keyword>
<keyword evidence="8" id="KW-0378">Hydrolase</keyword>
<protein>
    <recommendedName>
        <fullName evidence="6">Protein HflC</fullName>
    </recommendedName>
</protein>
<dbReference type="GO" id="GO:0016020">
    <property type="term" value="C:membrane"/>
    <property type="evidence" value="ECO:0007669"/>
    <property type="project" value="UniProtKB-SubCell"/>
</dbReference>
<dbReference type="GO" id="GO:0006508">
    <property type="term" value="P:proteolysis"/>
    <property type="evidence" value="ECO:0007669"/>
    <property type="project" value="UniProtKB-KW"/>
</dbReference>
<evidence type="ECO:0000259" key="7">
    <source>
        <dbReference type="SMART" id="SM00244"/>
    </source>
</evidence>
<keyword evidence="4" id="KW-1133">Transmembrane helix</keyword>
<dbReference type="GO" id="GO:0008233">
    <property type="term" value="F:peptidase activity"/>
    <property type="evidence" value="ECO:0007669"/>
    <property type="project" value="UniProtKB-KW"/>
</dbReference>
<evidence type="ECO:0000313" key="8">
    <source>
        <dbReference type="EMBL" id="QAZ68009.1"/>
    </source>
</evidence>
<organism evidence="8 9">
    <name type="scientific">Solidesulfovibrio carbinolicus</name>
    <dbReference type="NCBI Taxonomy" id="296842"/>
    <lineage>
        <taxon>Bacteria</taxon>
        <taxon>Pseudomonadati</taxon>
        <taxon>Thermodesulfobacteriota</taxon>
        <taxon>Desulfovibrionia</taxon>
        <taxon>Desulfovibrionales</taxon>
        <taxon>Desulfovibrionaceae</taxon>
        <taxon>Solidesulfovibrio</taxon>
    </lineage>
</organism>
<dbReference type="KEGG" id="dcb:C3Y92_12545"/>
<keyword evidence="3" id="KW-0812">Transmembrane</keyword>
<dbReference type="PRINTS" id="PR00721">
    <property type="entry name" value="STOMATIN"/>
</dbReference>
<dbReference type="InterPro" id="IPR010200">
    <property type="entry name" value="HflC"/>
</dbReference>